<accession>F3KLH3</accession>
<organism evidence="1">
    <name type="scientific">Candidatus Nitrosarchaeum limnium SFB1</name>
    <dbReference type="NCBI Taxonomy" id="886738"/>
    <lineage>
        <taxon>Archaea</taxon>
        <taxon>Nitrososphaerota</taxon>
        <taxon>Nitrososphaeria</taxon>
        <taxon>Nitrosopumilales</taxon>
        <taxon>Nitrosopumilaceae</taxon>
        <taxon>Nitrosarchaeum</taxon>
    </lineage>
</organism>
<dbReference type="EMBL" id="AEGP01000047">
    <property type="protein sequence ID" value="EGG41829.1"/>
    <property type="molecule type" value="Genomic_DNA"/>
</dbReference>
<evidence type="ECO:0000313" key="1">
    <source>
        <dbReference type="EMBL" id="EGG41829.1"/>
    </source>
</evidence>
<gene>
    <name evidence="1" type="ORF">Nlim_1353</name>
</gene>
<comment type="caution">
    <text evidence="1">The sequence shown here is derived from an EMBL/GenBank/DDBJ whole genome shotgun (WGS) entry which is preliminary data.</text>
</comment>
<dbReference type="AlphaFoldDB" id="F3KLH3"/>
<dbReference type="HOGENOM" id="CLU_1860618_0_0_2"/>
<reference evidence="1" key="1">
    <citation type="journal article" date="2011" name="PLoS ONE">
        <title>Genome of a low-salinity ammonia-oxidizing archaeon determined by single-cell and metagenomic analysis.</title>
        <authorList>
            <person name="Blainey P.C."/>
            <person name="Mosier A.C."/>
            <person name="Potanina A."/>
            <person name="Francis C.A."/>
            <person name="Quake S.R."/>
        </authorList>
    </citation>
    <scope>NUCLEOTIDE SEQUENCE [LARGE SCALE GENOMIC DNA]</scope>
    <source>
        <strain evidence="1">SFB1</strain>
    </source>
</reference>
<proteinExistence type="predicted"/>
<dbReference type="PATRIC" id="fig|886738.10.peg.1479"/>
<dbReference type="Proteomes" id="UP000004348">
    <property type="component" value="Chromosome"/>
</dbReference>
<name>F3KLH3_9ARCH</name>
<sequence length="145" mass="17238">MTSEEKSNEWDSLWQEYSKSLENWKTMFEQIQNATNEMQSKFNDVWEKATKESSVDTMKQFSENWQKALGENWQKAINDAGMKSFKEFGESWQKSLNETNTVAFKQFMENWQNSLNSSGMEQMKAYGELMKKFAETWTTMWPKSK</sequence>
<protein>
    <submittedName>
        <fullName evidence="1">Uncharacterized protein</fullName>
    </submittedName>
</protein>
<dbReference type="STRING" id="886738.Nlim_1353"/>